<dbReference type="InterPro" id="IPR039913">
    <property type="entry name" value="RPAP1/Rba50"/>
</dbReference>
<dbReference type="Pfam" id="PF25766">
    <property type="entry name" value="TPR_RPAP1"/>
    <property type="match status" value="1"/>
</dbReference>
<comment type="subcellular location">
    <subcellularLocation>
        <location evidence="1">Nucleus</location>
    </subcellularLocation>
</comment>
<evidence type="ECO:0000256" key="1">
    <source>
        <dbReference type="ARBA" id="ARBA00004123"/>
    </source>
</evidence>
<feature type="compositionally biased region" description="Acidic residues" evidence="5">
    <location>
        <begin position="87"/>
        <end position="96"/>
    </location>
</feature>
<evidence type="ECO:0000256" key="3">
    <source>
        <dbReference type="ARBA" id="ARBA00023163"/>
    </source>
</evidence>
<dbReference type="InterPro" id="IPR013929">
    <property type="entry name" value="RPAP1_C"/>
</dbReference>
<comment type="similarity">
    <text evidence="2">Belongs to the RPAP1 family.</text>
</comment>
<dbReference type="SUPFAM" id="SSF48371">
    <property type="entry name" value="ARM repeat"/>
    <property type="match status" value="1"/>
</dbReference>
<accession>A0A182IZE9</accession>
<evidence type="ECO:0000256" key="5">
    <source>
        <dbReference type="SAM" id="MobiDB-lite"/>
    </source>
</evidence>
<dbReference type="PANTHER" id="PTHR21483:SF18">
    <property type="entry name" value="RNA POLYMERASE II-ASSOCIATED PROTEIN 1"/>
    <property type="match status" value="1"/>
</dbReference>
<evidence type="ECO:0000256" key="4">
    <source>
        <dbReference type="ARBA" id="ARBA00023242"/>
    </source>
</evidence>
<feature type="domain" description="RPAP1 N-terminal" evidence="7">
    <location>
        <begin position="194"/>
        <end position="235"/>
    </location>
</feature>
<dbReference type="InterPro" id="IPR013930">
    <property type="entry name" value="RPAP1_N"/>
</dbReference>
<dbReference type="AlphaFoldDB" id="A0A182IZE9"/>
<evidence type="ECO:0000256" key="2">
    <source>
        <dbReference type="ARBA" id="ARBA00009953"/>
    </source>
</evidence>
<feature type="region of interest" description="Disordered" evidence="5">
    <location>
        <begin position="23"/>
        <end position="106"/>
    </location>
</feature>
<evidence type="ECO:0000259" key="6">
    <source>
        <dbReference type="Pfam" id="PF08620"/>
    </source>
</evidence>
<dbReference type="InterPro" id="IPR057989">
    <property type="entry name" value="TPR_RPAP1/MINIYO-like"/>
</dbReference>
<dbReference type="Pfam" id="PF08620">
    <property type="entry name" value="RPAP1_C"/>
    <property type="match status" value="1"/>
</dbReference>
<keyword evidence="4" id="KW-0539">Nucleus</keyword>
<dbReference type="STRING" id="41427.A0A182IZE9"/>
<evidence type="ECO:0008006" key="10">
    <source>
        <dbReference type="Google" id="ProtNLM"/>
    </source>
</evidence>
<dbReference type="EnsemblMetazoa" id="AATE008420-RA">
    <property type="protein sequence ID" value="AATE008420-PA.1"/>
    <property type="gene ID" value="AATE008420"/>
</dbReference>
<feature type="domain" description="RPAP1/MINIYO-like TPR repeats" evidence="8">
    <location>
        <begin position="1056"/>
        <end position="1271"/>
    </location>
</feature>
<feature type="compositionally biased region" description="Polar residues" evidence="5">
    <location>
        <begin position="50"/>
        <end position="60"/>
    </location>
</feature>
<organism evidence="9">
    <name type="scientific">Anopheles atroparvus</name>
    <name type="common">European mosquito</name>
    <dbReference type="NCBI Taxonomy" id="41427"/>
    <lineage>
        <taxon>Eukaryota</taxon>
        <taxon>Metazoa</taxon>
        <taxon>Ecdysozoa</taxon>
        <taxon>Arthropoda</taxon>
        <taxon>Hexapoda</taxon>
        <taxon>Insecta</taxon>
        <taxon>Pterygota</taxon>
        <taxon>Neoptera</taxon>
        <taxon>Endopterygota</taxon>
        <taxon>Diptera</taxon>
        <taxon>Nematocera</taxon>
        <taxon>Culicoidea</taxon>
        <taxon>Culicidae</taxon>
        <taxon>Anophelinae</taxon>
        <taxon>Anopheles</taxon>
    </lineage>
</organism>
<name>A0A182IZE9_ANOAO</name>
<dbReference type="GO" id="GO:0006366">
    <property type="term" value="P:transcription by RNA polymerase II"/>
    <property type="evidence" value="ECO:0007669"/>
    <property type="project" value="InterPro"/>
</dbReference>
<dbReference type="InterPro" id="IPR016024">
    <property type="entry name" value="ARM-type_fold"/>
</dbReference>
<keyword evidence="3" id="KW-0804">Transcription</keyword>
<evidence type="ECO:0000259" key="7">
    <source>
        <dbReference type="Pfam" id="PF08621"/>
    </source>
</evidence>
<reference evidence="9" key="1">
    <citation type="submission" date="2022-08" db="UniProtKB">
        <authorList>
            <consortium name="EnsemblMetazoa"/>
        </authorList>
    </citation>
    <scope>IDENTIFICATION</scope>
    <source>
        <strain evidence="9">EBRO</strain>
    </source>
</reference>
<evidence type="ECO:0000259" key="8">
    <source>
        <dbReference type="Pfam" id="PF25766"/>
    </source>
</evidence>
<feature type="domain" description="RPAP1 C-terminal" evidence="6">
    <location>
        <begin position="307"/>
        <end position="376"/>
    </location>
</feature>
<protein>
    <recommendedName>
        <fullName evidence="10">RNA polymerase II-associated protein 1 N-terminal domain-containing protein</fullName>
    </recommendedName>
</protein>
<evidence type="ECO:0000313" key="9">
    <source>
        <dbReference type="EnsemblMetazoa" id="AATE008420-PA.1"/>
    </source>
</evidence>
<proteinExistence type="inferred from homology"/>
<dbReference type="Pfam" id="PF08621">
    <property type="entry name" value="RPAP1_N"/>
    <property type="match status" value="1"/>
</dbReference>
<dbReference type="PANTHER" id="PTHR21483">
    <property type="entry name" value="RNA POLYMERASE II-ASSOCIATED PROTEIN 1"/>
    <property type="match status" value="1"/>
</dbReference>
<dbReference type="VEuPathDB" id="VectorBase:AATE008420"/>
<sequence>MIKRPSKKDSENEILRMQQEFYAEQNRDANFQPAAKVVRMQRDGEGNKPGTGSSSGNVRQSEFAKRRAQRMQAVQPAAEPAERMEVEDATEEEQAEPSEVPPDSFVMGEIVERQPGDFFEKSDSLADGSFPRTMHITTYPAQAKTDGPKKSLFAQMVMKGKMDSESVSQTTPDEAIEYEEPTSSSLLEGWDATEIHNENMRKLQQMSADEISRERDHLFSTLDPKLVDFIKSRKKQLLRGMDDATGRKPDASKTVPETNVLPAGMEVLREKGSEQWINFDVLEPEKLEWTKDIERSVRDLKPGESYEARFDWKGVLQPYVMEANAKKEDDRELYLHGEDAERPGYTLQELFRLARSNVLQQRISALGAIAGILNIMNQGFYDGILELPVSKVFFFLRFALDENTPSVVEVASRALASLFYNDTDEILLDTMFDTEYGMVQPQLALNITHGREDELKQRESELQAGFGALNLGGARAPSKVRFKSSLPEDDPDDVHNRETMNDFHLAETDLVECLLRTNILERIRYILFAMKPEGATVINCAKILIRLARTSEPIALKIATNEPLVGGLVRGYLTSIDSSGDHQPQHVVLKLVRLLCAYRHTFYAQHLQRFHVDSLVKRYIFSRKDIDIKMIQIQIEAFRFFRLLLQCTPNDELYSELWPALCYLLEWHYQHLIFDETGSFIIRQHCVALLALIGPGLQPDAAAPAAGSSGGASGANLPSASNRHRQFCDKLFACFSKWFTAAQRGGANEFSQKLLLAACLWTAGRARSLAEGSYSEFLKRYLLPFIRGDRYGELIKPLSSTSLILTHFHDRSQYAIASLPTLGAVQLRRHQTVPTLVVTTSYPVFLLHALLGLLIQHQSAVEPPSAAVPIAELKDLLLRNAWHRQYFAELVAIGSNHRPQTGPTNEGGAVGALVCNWFAQTVELRYLLDVLQLMTLERKSVRPGVDVSEGDEMAAKTMALQLAFTVTFFISEAFYPALVKLFDEFLFVAGYYDARLCSELAVSGADLQRWKLNYKLLAQRAIKNEDNTNPKRSGLTVTEWRTPLLARSWSYSPLYLMVEKLEKGASQLEVLSEQAIIGTGLRFSELVEASGIIVACPTERLMYLLAAFMGPDSKFLEPDLSALIERQLATLRTLMRALPVSGKTARSFDFETVKLQGKKSFYGLYQLALDIFQSSSYGHAGFGSLLMAPLAQKYDVRWRNMVWSEYVAVLRFITCSEQELFDDVEGYLVPEENDATLLRAYGQALNSNLLRSGSIPHRVANHHVQAFRSRAKVIHPQG</sequence>